<proteinExistence type="predicted"/>
<name>A0AAD9URH5_ACRCE</name>
<feature type="region of interest" description="Disordered" evidence="1">
    <location>
        <begin position="126"/>
        <end position="161"/>
    </location>
</feature>
<evidence type="ECO:0000313" key="3">
    <source>
        <dbReference type="Proteomes" id="UP001249851"/>
    </source>
</evidence>
<accession>A0AAD9URH5</accession>
<comment type="caution">
    <text evidence="2">The sequence shown here is derived from an EMBL/GenBank/DDBJ whole genome shotgun (WGS) entry which is preliminary data.</text>
</comment>
<dbReference type="EMBL" id="JARQWQ010000215">
    <property type="protein sequence ID" value="KAK2547100.1"/>
    <property type="molecule type" value="Genomic_DNA"/>
</dbReference>
<evidence type="ECO:0000313" key="2">
    <source>
        <dbReference type="EMBL" id="KAK2547100.1"/>
    </source>
</evidence>
<reference evidence="2" key="2">
    <citation type="journal article" date="2023" name="Science">
        <title>Genomic signatures of disease resistance in endangered staghorn corals.</title>
        <authorList>
            <person name="Vollmer S.V."/>
            <person name="Selwyn J.D."/>
            <person name="Despard B.A."/>
            <person name="Roesel C.L."/>
        </authorList>
    </citation>
    <scope>NUCLEOTIDE SEQUENCE</scope>
    <source>
        <strain evidence="2">K2</strain>
    </source>
</reference>
<feature type="compositionally biased region" description="Basic and acidic residues" evidence="1">
    <location>
        <begin position="145"/>
        <end position="161"/>
    </location>
</feature>
<reference evidence="2" key="1">
    <citation type="journal article" date="2023" name="G3 (Bethesda)">
        <title>Whole genome assembly and annotation of the endangered Caribbean coral Acropora cervicornis.</title>
        <authorList>
            <person name="Selwyn J.D."/>
            <person name="Vollmer S.V."/>
        </authorList>
    </citation>
    <scope>NUCLEOTIDE SEQUENCE</scope>
    <source>
        <strain evidence="2">K2</strain>
    </source>
</reference>
<gene>
    <name evidence="2" type="ORF">P5673_033131</name>
</gene>
<dbReference type="Proteomes" id="UP001249851">
    <property type="component" value="Unassembled WGS sequence"/>
</dbReference>
<sequence length="161" mass="18239">MAFLFWLADSQSVEGVKVQSRFGMPGENSVLVVVPGHIPQCVEIFNEANYDRRDMINALQNAEELCHRLKSERLVWTGWTGMVRAGLIRLVLTAWTAAWTDLMTFGPTATTGCVSFENTIEDHVIEGTSKKRKNKKKKKKNKKSKNIDEAKPEEKQSNLEN</sequence>
<dbReference type="AlphaFoldDB" id="A0AAD9URH5"/>
<evidence type="ECO:0000256" key="1">
    <source>
        <dbReference type="SAM" id="MobiDB-lite"/>
    </source>
</evidence>
<feature type="compositionally biased region" description="Basic residues" evidence="1">
    <location>
        <begin position="130"/>
        <end position="144"/>
    </location>
</feature>
<protein>
    <submittedName>
        <fullName evidence="2">Uncharacterized protein</fullName>
    </submittedName>
</protein>
<keyword evidence="3" id="KW-1185">Reference proteome</keyword>
<organism evidence="2 3">
    <name type="scientific">Acropora cervicornis</name>
    <name type="common">Staghorn coral</name>
    <dbReference type="NCBI Taxonomy" id="6130"/>
    <lineage>
        <taxon>Eukaryota</taxon>
        <taxon>Metazoa</taxon>
        <taxon>Cnidaria</taxon>
        <taxon>Anthozoa</taxon>
        <taxon>Hexacorallia</taxon>
        <taxon>Scleractinia</taxon>
        <taxon>Astrocoeniina</taxon>
        <taxon>Acroporidae</taxon>
        <taxon>Acropora</taxon>
    </lineage>
</organism>